<dbReference type="EMBL" id="UOFG01000125">
    <property type="protein sequence ID" value="VAW60474.1"/>
    <property type="molecule type" value="Genomic_DNA"/>
</dbReference>
<evidence type="ECO:0000313" key="1">
    <source>
        <dbReference type="EMBL" id="VAW60474.1"/>
    </source>
</evidence>
<proteinExistence type="predicted"/>
<dbReference type="InterPro" id="IPR002110">
    <property type="entry name" value="Ankyrin_rpt"/>
</dbReference>
<accession>A0A3B0XW75</accession>
<sequence length="297" mass="33886">MTSDKNLNLLNNSINFNVFTGAIDFHNRHSNLSNSLKHLTTKLNDYLNEPASISSREELYKLILNENSLILAKNLFSKAYNFDLTSKYIETAKNTVKFDQVYAVSRQLNKSLPLLPALDEKLTDKDYLIYTSISHTELPEKLFIDKFQGHFNNIFKAIEKAKSEHKQASLTKRYLGAIEKNQLNEFFYCLSRGININANTDEPVLTLAMRNNSTEIVNKLLLLGADIYTHHDENTPLVWAIKNQQISYLKLLLQKYTSDKNNNAVNDTLSHLDSYISDNNASGISEILLQYKTPSGI</sequence>
<dbReference type="GO" id="GO:0008976">
    <property type="term" value="F:polyphosphate kinase activity"/>
    <property type="evidence" value="ECO:0007669"/>
    <property type="project" value="UniProtKB-EC"/>
</dbReference>
<organism evidence="1">
    <name type="scientific">hydrothermal vent metagenome</name>
    <dbReference type="NCBI Taxonomy" id="652676"/>
    <lineage>
        <taxon>unclassified sequences</taxon>
        <taxon>metagenomes</taxon>
        <taxon>ecological metagenomes</taxon>
    </lineage>
</organism>
<name>A0A3B0XW75_9ZZZZ</name>
<keyword evidence="1" id="KW-0808">Transferase</keyword>
<dbReference type="EC" id="2.7.4.1" evidence="1"/>
<gene>
    <name evidence="1" type="ORF">MNBD_GAMMA11-1745</name>
</gene>
<dbReference type="AlphaFoldDB" id="A0A3B0XW75"/>
<reference evidence="1" key="1">
    <citation type="submission" date="2018-06" db="EMBL/GenBank/DDBJ databases">
        <authorList>
            <person name="Zhirakovskaya E."/>
        </authorList>
    </citation>
    <scope>NUCLEOTIDE SEQUENCE</scope>
</reference>
<dbReference type="InterPro" id="IPR036770">
    <property type="entry name" value="Ankyrin_rpt-contain_sf"/>
</dbReference>
<dbReference type="SUPFAM" id="SSF48403">
    <property type="entry name" value="Ankyrin repeat"/>
    <property type="match status" value="1"/>
</dbReference>
<dbReference type="Gene3D" id="1.25.40.20">
    <property type="entry name" value="Ankyrin repeat-containing domain"/>
    <property type="match status" value="1"/>
</dbReference>
<keyword evidence="1" id="KW-0418">Kinase</keyword>
<dbReference type="Pfam" id="PF12796">
    <property type="entry name" value="Ank_2"/>
    <property type="match status" value="1"/>
</dbReference>
<dbReference type="SMART" id="SM00248">
    <property type="entry name" value="ANK"/>
    <property type="match status" value="2"/>
</dbReference>
<protein>
    <submittedName>
        <fullName evidence="1">Polyphosphate kinase</fullName>
        <ecNumber evidence="1">2.7.4.1</ecNumber>
    </submittedName>
</protein>